<accession>A0A370V5I8</accession>
<evidence type="ECO:0000313" key="1">
    <source>
        <dbReference type="EMBL" id="RDR25491.1"/>
    </source>
</evidence>
<comment type="caution">
    <text evidence="1">The sequence shown here is derived from an EMBL/GenBank/DDBJ whole genome shotgun (WGS) entry which is preliminary data.</text>
</comment>
<dbReference type="Proteomes" id="UP000254454">
    <property type="component" value="Unassembled WGS sequence"/>
</dbReference>
<protein>
    <submittedName>
        <fullName evidence="1">Uncharacterized protein</fullName>
    </submittedName>
</protein>
<name>A0A370V5I8_9ESCH</name>
<evidence type="ECO:0000313" key="2">
    <source>
        <dbReference type="Proteomes" id="UP000254454"/>
    </source>
</evidence>
<dbReference type="AlphaFoldDB" id="A0A370V5I8"/>
<proteinExistence type="predicted"/>
<reference evidence="1 2" key="1">
    <citation type="submission" date="2018-06" db="EMBL/GenBank/DDBJ databases">
        <title>Recombination Drives Gene Content and Phenotype Evolution in Wild Type E. coli Strains.</title>
        <authorList>
            <person name="Field C.M."/>
            <person name="Silander O.K."/>
            <person name="Van Nimwegen E."/>
        </authorList>
    </citation>
    <scope>NUCLEOTIDE SEQUENCE [LARGE SCALE GENOMIC DNA]</scope>
    <source>
        <strain evidence="1 2">SC344</strain>
    </source>
</reference>
<sequence>MRDLILQLSKSSIYSTKPLFIWSYIWLYFESQKRKTEKILNMIGFGENTVSYINFISRKSIHFNPDTGDILTIDLNDECINGYSFHDWTGCDKDDHIITLKFCDVNAPAFTLSRNRKSADFCHKLERFENYKYAAERNFREQVQQTFHSC</sequence>
<dbReference type="EMBL" id="QONO01000128">
    <property type="protein sequence ID" value="RDR25491.1"/>
    <property type="molecule type" value="Genomic_DNA"/>
</dbReference>
<organism evidence="1 2">
    <name type="scientific">Escherichia marmotae</name>
    <dbReference type="NCBI Taxonomy" id="1499973"/>
    <lineage>
        <taxon>Bacteria</taxon>
        <taxon>Pseudomonadati</taxon>
        <taxon>Pseudomonadota</taxon>
        <taxon>Gammaproteobacteria</taxon>
        <taxon>Enterobacterales</taxon>
        <taxon>Enterobacteriaceae</taxon>
        <taxon>Escherichia</taxon>
    </lineage>
</organism>
<gene>
    <name evidence="1" type="ORF">C4A13_00236</name>
</gene>